<comment type="catalytic activity">
    <reaction evidence="15 17 18">
        <text>(6S)-NADHX + ADP = AMP + phosphate + NADH + H(+)</text>
        <dbReference type="Rhea" id="RHEA:32223"/>
        <dbReference type="ChEBI" id="CHEBI:15378"/>
        <dbReference type="ChEBI" id="CHEBI:43474"/>
        <dbReference type="ChEBI" id="CHEBI:57945"/>
        <dbReference type="ChEBI" id="CHEBI:64074"/>
        <dbReference type="ChEBI" id="CHEBI:456215"/>
        <dbReference type="ChEBI" id="CHEBI:456216"/>
        <dbReference type="EC" id="4.2.1.136"/>
    </reaction>
</comment>
<feature type="domain" description="YjeF C-terminal" evidence="19">
    <location>
        <begin position="285"/>
        <end position="576"/>
    </location>
</feature>
<dbReference type="HOGENOM" id="CLU_024853_4_0_11"/>
<dbReference type="Gene3D" id="3.40.50.10260">
    <property type="entry name" value="YjeF N-terminal domain"/>
    <property type="match status" value="1"/>
</dbReference>
<sequence length="585" mass="60358">MKSVFSVDQIRRAENTLMALQSDSDELIISAASAVADVALALLKVPAPALAQDGKILLLVGSGGNGGDALYAGAFLAEEGKKVDALLLNKERVHHSALSYFESLGGTVLDSEPNHGDYRLLIDGILGIGGRGGIAPETARFVENFYSAGIPILAVDIPSGVHADTGAVPEPALVTLDGFEQGAPIARQKIPTHINADVTITFGGLRRAHAVSAACGEVLLADISVAGAGGRSLSHALLEIQSADSGPQYFASKAWNGVPNAPAQNPKLAAMFEALAAENSGIQRLGRQFIVLDVEPSPDHDKYSGGIVGIVAGSEQYPGAAVLATAAAVRATSSMVRYVGPVAAAVLAALPEVVATSSLGTAGRVQAWVFGPGHGIDEQAFKELQELLNNPEPLLIDADGLTLLSASAELRQLLRTRHGASVLTPHRGEFERIASALRAEGIEIPNPETDSIGAAHAMAENLKCCVLLKGRFTIIATCNYVYAVNAGHSWSATPGSGDVLSGLIGAHLAHSSAELNRIPEYIPELEISDTAVYAQVAPAVTIHAVAAALAARTEFGPAPTSASKIAAAIPAATAMVNTHAPMNFS</sequence>
<comment type="catalytic activity">
    <reaction evidence="2 18">
        <text>(6R)-NADPHX = (6S)-NADPHX</text>
        <dbReference type="Rhea" id="RHEA:32227"/>
        <dbReference type="ChEBI" id="CHEBI:64076"/>
        <dbReference type="ChEBI" id="CHEBI:64077"/>
        <dbReference type="EC" id="5.1.99.6"/>
    </reaction>
</comment>
<dbReference type="GO" id="GO:0052855">
    <property type="term" value="F:ADP-dependent NAD(P)H-hydrate dehydratase activity"/>
    <property type="evidence" value="ECO:0007669"/>
    <property type="project" value="UniProtKB-UniRule"/>
</dbReference>
<keyword evidence="5 18" id="KW-0479">Metal-binding</keyword>
<protein>
    <recommendedName>
        <fullName evidence="17">ADP-dependent (S)-NAD(P)H-hydrate dehydratase</fullName>
        <ecNumber evidence="17">4.2.1.136</ecNumber>
    </recommendedName>
    <alternativeName>
        <fullName evidence="17">ADP-dependent NAD(P)HX dehydratase</fullName>
    </alternativeName>
</protein>
<keyword evidence="6 17" id="KW-0547">Nucleotide-binding</keyword>
<dbReference type="GO" id="GO:0052856">
    <property type="term" value="F:NAD(P)HX epimerase activity"/>
    <property type="evidence" value="ECO:0007669"/>
    <property type="project" value="UniProtKB-EC"/>
</dbReference>
<gene>
    <name evidence="17" type="primary">nnrD</name>
    <name evidence="21" type="ORF">H924_02850</name>
</gene>
<organism evidence="21 22">
    <name type="scientific">Corynebacterium callunae DSM 20147</name>
    <dbReference type="NCBI Taxonomy" id="1121353"/>
    <lineage>
        <taxon>Bacteria</taxon>
        <taxon>Bacillati</taxon>
        <taxon>Actinomycetota</taxon>
        <taxon>Actinomycetes</taxon>
        <taxon>Mycobacteriales</taxon>
        <taxon>Corynebacteriaceae</taxon>
        <taxon>Corynebacterium</taxon>
    </lineage>
</organism>
<dbReference type="STRING" id="1121353.H924_02850"/>
<dbReference type="GO" id="GO:0005524">
    <property type="term" value="F:ATP binding"/>
    <property type="evidence" value="ECO:0007669"/>
    <property type="project" value="UniProtKB-UniRule"/>
</dbReference>
<evidence type="ECO:0000256" key="1">
    <source>
        <dbReference type="ARBA" id="ARBA00000013"/>
    </source>
</evidence>
<keyword evidence="13" id="KW-0511">Multifunctional enzyme</keyword>
<dbReference type="EMBL" id="CP004354">
    <property type="protein sequence ID" value="AGG66022.1"/>
    <property type="molecule type" value="Genomic_DNA"/>
</dbReference>
<dbReference type="Proteomes" id="UP000011760">
    <property type="component" value="Chromosome"/>
</dbReference>
<dbReference type="eggNOG" id="COG0062">
    <property type="taxonomic scope" value="Bacteria"/>
</dbReference>
<evidence type="ECO:0000256" key="11">
    <source>
        <dbReference type="ARBA" id="ARBA00023235"/>
    </source>
</evidence>
<dbReference type="HAMAP" id="MF_01965">
    <property type="entry name" value="NADHX_dehydratase"/>
    <property type="match status" value="1"/>
</dbReference>
<evidence type="ECO:0000313" key="22">
    <source>
        <dbReference type="Proteomes" id="UP000011760"/>
    </source>
</evidence>
<evidence type="ECO:0000256" key="8">
    <source>
        <dbReference type="ARBA" id="ARBA00022857"/>
    </source>
</evidence>
<comment type="similarity">
    <text evidence="4 18">In the C-terminal section; belongs to the NnrD/CARKD family.</text>
</comment>
<dbReference type="GO" id="GO:0046496">
    <property type="term" value="P:nicotinamide nucleotide metabolic process"/>
    <property type="evidence" value="ECO:0007669"/>
    <property type="project" value="UniProtKB-UniRule"/>
</dbReference>
<feature type="binding site" evidence="17">
    <location>
        <position position="373"/>
    </location>
    <ligand>
        <name>(6S)-NADPHX</name>
        <dbReference type="ChEBI" id="CHEBI:64076"/>
    </ligand>
</feature>
<dbReference type="Gene3D" id="3.40.1190.20">
    <property type="match status" value="1"/>
</dbReference>
<dbReference type="Pfam" id="PF01256">
    <property type="entry name" value="Carb_kinase"/>
    <property type="match status" value="1"/>
</dbReference>
<evidence type="ECO:0000256" key="5">
    <source>
        <dbReference type="ARBA" id="ARBA00022723"/>
    </source>
</evidence>
<name>M1USE7_9CORY</name>
<dbReference type="InterPro" id="IPR030677">
    <property type="entry name" value="Nnr"/>
</dbReference>
<comment type="cofactor">
    <cofactor evidence="17">
        <name>Mg(2+)</name>
        <dbReference type="ChEBI" id="CHEBI:18420"/>
    </cofactor>
</comment>
<dbReference type="InterPro" id="IPR029056">
    <property type="entry name" value="Ribokinase-like"/>
</dbReference>
<dbReference type="GO" id="GO:0110051">
    <property type="term" value="P:metabolite repair"/>
    <property type="evidence" value="ECO:0007669"/>
    <property type="project" value="TreeGrafter"/>
</dbReference>
<keyword evidence="7 17" id="KW-0067">ATP-binding</keyword>
<dbReference type="InterPro" id="IPR036652">
    <property type="entry name" value="YjeF_N_dom_sf"/>
</dbReference>
<evidence type="ECO:0000256" key="18">
    <source>
        <dbReference type="PIRNR" id="PIRNR017184"/>
    </source>
</evidence>
<comment type="catalytic activity">
    <reaction evidence="16 17 18">
        <text>(6S)-NADPHX + ADP = AMP + phosphate + NADPH + H(+)</text>
        <dbReference type="Rhea" id="RHEA:32235"/>
        <dbReference type="ChEBI" id="CHEBI:15378"/>
        <dbReference type="ChEBI" id="CHEBI:43474"/>
        <dbReference type="ChEBI" id="CHEBI:57783"/>
        <dbReference type="ChEBI" id="CHEBI:64076"/>
        <dbReference type="ChEBI" id="CHEBI:456215"/>
        <dbReference type="ChEBI" id="CHEBI:456216"/>
        <dbReference type="EC" id="4.2.1.136"/>
    </reaction>
</comment>
<dbReference type="Pfam" id="PF03853">
    <property type="entry name" value="YjeF_N"/>
    <property type="match status" value="1"/>
</dbReference>
<keyword evidence="10 17" id="KW-0520">NAD</keyword>
<evidence type="ECO:0000256" key="16">
    <source>
        <dbReference type="ARBA" id="ARBA00049209"/>
    </source>
</evidence>
<comment type="function">
    <text evidence="17">Catalyzes the dehydration of the S-form of NAD(P)HX at the expense of ADP, which is converted to AMP. Together with NAD(P)HX epimerase, which catalyzes the epimerization of the S- and R-forms, the enzyme allows the repair of both epimers of NAD(P)HX, a damaged form of NAD(P)H that is a result of enzymatic or heat-dependent hydration.</text>
</comment>
<comment type="catalytic activity">
    <reaction evidence="1 18">
        <text>(6R)-NADHX = (6S)-NADHX</text>
        <dbReference type="Rhea" id="RHEA:32215"/>
        <dbReference type="ChEBI" id="CHEBI:64074"/>
        <dbReference type="ChEBI" id="CHEBI:64075"/>
        <dbReference type="EC" id="5.1.99.6"/>
    </reaction>
</comment>
<comment type="similarity">
    <text evidence="3 18">In the N-terminal section; belongs to the NnrE/AIBP family.</text>
</comment>
<dbReference type="PANTHER" id="PTHR12592">
    <property type="entry name" value="ATP-DEPENDENT (S)-NAD(P)H-HYDRATE DEHYDRATASE FAMILY MEMBER"/>
    <property type="match status" value="1"/>
</dbReference>
<evidence type="ECO:0000259" key="19">
    <source>
        <dbReference type="PROSITE" id="PS51383"/>
    </source>
</evidence>
<evidence type="ECO:0000256" key="12">
    <source>
        <dbReference type="ARBA" id="ARBA00023239"/>
    </source>
</evidence>
<evidence type="ECO:0000256" key="6">
    <source>
        <dbReference type="ARBA" id="ARBA00022741"/>
    </source>
</evidence>
<evidence type="ECO:0000313" key="21">
    <source>
        <dbReference type="EMBL" id="AGG66022.1"/>
    </source>
</evidence>
<dbReference type="AlphaFoldDB" id="M1USE7"/>
<dbReference type="GO" id="GO:0046872">
    <property type="term" value="F:metal ion binding"/>
    <property type="evidence" value="ECO:0007669"/>
    <property type="project" value="UniProtKB-UniRule"/>
</dbReference>
<feature type="binding site" evidence="17">
    <location>
        <position position="426"/>
    </location>
    <ligand>
        <name>(6S)-NADPHX</name>
        <dbReference type="ChEBI" id="CHEBI:64076"/>
    </ligand>
</feature>
<evidence type="ECO:0000256" key="13">
    <source>
        <dbReference type="ARBA" id="ARBA00023268"/>
    </source>
</evidence>
<evidence type="ECO:0000256" key="15">
    <source>
        <dbReference type="ARBA" id="ARBA00048238"/>
    </source>
</evidence>
<dbReference type="InterPro" id="IPR004443">
    <property type="entry name" value="YjeF_N_dom"/>
</dbReference>
<dbReference type="eggNOG" id="COG0063">
    <property type="taxonomic scope" value="Bacteria"/>
</dbReference>
<accession>M1USE7</accession>
<dbReference type="CDD" id="cd01171">
    <property type="entry name" value="YXKO-related"/>
    <property type="match status" value="1"/>
</dbReference>
<dbReference type="InterPro" id="IPR000631">
    <property type="entry name" value="CARKD"/>
</dbReference>
<keyword evidence="11 18" id="KW-0413">Isomerase</keyword>
<keyword evidence="8 17" id="KW-0521">NADP</keyword>
<dbReference type="RefSeq" id="WP_015650460.1">
    <property type="nucleotide sequence ID" value="NC_020506.1"/>
</dbReference>
<proteinExistence type="inferred from homology"/>
<dbReference type="KEGG" id="ccn:H924_02850"/>
<feature type="binding site" evidence="17">
    <location>
        <position position="497"/>
    </location>
    <ligand>
        <name>AMP</name>
        <dbReference type="ChEBI" id="CHEBI:456215"/>
    </ligand>
</feature>
<keyword evidence="22" id="KW-1185">Reference proteome</keyword>
<feature type="binding site" evidence="17">
    <location>
        <position position="498"/>
    </location>
    <ligand>
        <name>(6S)-NADPHX</name>
        <dbReference type="ChEBI" id="CHEBI:64076"/>
    </ligand>
</feature>
<dbReference type="SUPFAM" id="SSF64153">
    <property type="entry name" value="YjeF N-terminal domain-like"/>
    <property type="match status" value="1"/>
</dbReference>
<dbReference type="PANTHER" id="PTHR12592:SF0">
    <property type="entry name" value="ATP-DEPENDENT (S)-NAD(P)H-HYDRATE DEHYDRATASE"/>
    <property type="match status" value="1"/>
</dbReference>
<feature type="binding site" evidence="17">
    <location>
        <position position="320"/>
    </location>
    <ligand>
        <name>(6S)-NADPHX</name>
        <dbReference type="ChEBI" id="CHEBI:64076"/>
    </ligand>
</feature>
<feature type="domain" description="YjeF N-terminal" evidence="20">
    <location>
        <begin position="10"/>
        <end position="231"/>
    </location>
</feature>
<keyword evidence="12 17" id="KW-0456">Lyase</keyword>
<evidence type="ECO:0000256" key="9">
    <source>
        <dbReference type="ARBA" id="ARBA00022958"/>
    </source>
</evidence>
<comment type="cofactor">
    <cofactor evidence="18">
        <name>K(+)</name>
        <dbReference type="ChEBI" id="CHEBI:29103"/>
    </cofactor>
    <text evidence="18">Binds 1 potassium ion per subunit.</text>
</comment>
<evidence type="ECO:0000259" key="20">
    <source>
        <dbReference type="PROSITE" id="PS51385"/>
    </source>
</evidence>
<dbReference type="SUPFAM" id="SSF53613">
    <property type="entry name" value="Ribokinase-like"/>
    <property type="match status" value="1"/>
</dbReference>
<dbReference type="EC" id="4.2.1.136" evidence="17"/>
<evidence type="ECO:0000256" key="4">
    <source>
        <dbReference type="ARBA" id="ARBA00009524"/>
    </source>
</evidence>
<comment type="function">
    <text evidence="14 18">Bifunctional enzyme that catalyzes the epimerization of the S- and R-forms of NAD(P)HX and the dehydration of the S-form of NAD(P)HX at the expense of ADP, which is converted to AMP. This allows the repair of both epimers of NAD(P)HX, a damaged form of NAD(P)H that is a result of enzymatic or heat-dependent hydration.</text>
</comment>
<evidence type="ECO:0000256" key="3">
    <source>
        <dbReference type="ARBA" id="ARBA00006001"/>
    </source>
</evidence>
<comment type="similarity">
    <text evidence="17">Belongs to the NnrD/CARKD family.</text>
</comment>
<dbReference type="PIRSF" id="PIRSF017184">
    <property type="entry name" value="Nnr"/>
    <property type="match status" value="1"/>
</dbReference>
<evidence type="ECO:0000256" key="17">
    <source>
        <dbReference type="HAMAP-Rule" id="MF_01965"/>
    </source>
</evidence>
<feature type="binding site" evidence="17">
    <location>
        <begin position="469"/>
        <end position="473"/>
    </location>
    <ligand>
        <name>AMP</name>
        <dbReference type="ChEBI" id="CHEBI:456215"/>
    </ligand>
</feature>
<evidence type="ECO:0000256" key="10">
    <source>
        <dbReference type="ARBA" id="ARBA00023027"/>
    </source>
</evidence>
<reference evidence="21 22" key="1">
    <citation type="submission" date="2013-02" db="EMBL/GenBank/DDBJ databases">
        <title>The complete genome sequence of Corynebacterium callunae DSM 20147.</title>
        <authorList>
            <person name="Ruckert C."/>
            <person name="Albersmeier A."/>
            <person name="Kalinowski J."/>
        </authorList>
    </citation>
    <scope>NUCLEOTIDE SEQUENCE [LARGE SCALE GENOMIC DNA]</scope>
    <source>
        <strain evidence="21 22">DSM 20147</strain>
    </source>
</reference>
<dbReference type="PATRIC" id="fig|1121353.3.peg.591"/>
<dbReference type="PROSITE" id="PS51383">
    <property type="entry name" value="YJEF_C_3"/>
    <property type="match status" value="1"/>
</dbReference>
<dbReference type="OrthoDB" id="9806925at2"/>
<evidence type="ECO:0000256" key="14">
    <source>
        <dbReference type="ARBA" id="ARBA00025153"/>
    </source>
</evidence>
<keyword evidence="9 18" id="KW-0630">Potassium</keyword>
<dbReference type="PROSITE" id="PS51385">
    <property type="entry name" value="YJEF_N"/>
    <property type="match status" value="1"/>
</dbReference>
<comment type="subunit">
    <text evidence="17">Homotetramer.</text>
</comment>
<evidence type="ECO:0000256" key="2">
    <source>
        <dbReference type="ARBA" id="ARBA00000909"/>
    </source>
</evidence>
<evidence type="ECO:0000256" key="7">
    <source>
        <dbReference type="ARBA" id="ARBA00022840"/>
    </source>
</evidence>